<keyword evidence="3" id="KW-0862">Zinc</keyword>
<comment type="similarity">
    <text evidence="1">Belongs to the Gfa family.</text>
</comment>
<proteinExistence type="inferred from homology"/>
<evidence type="ECO:0000256" key="4">
    <source>
        <dbReference type="ARBA" id="ARBA00023239"/>
    </source>
</evidence>
<evidence type="ECO:0000256" key="1">
    <source>
        <dbReference type="ARBA" id="ARBA00005495"/>
    </source>
</evidence>
<dbReference type="GO" id="GO:0046872">
    <property type="term" value="F:metal ion binding"/>
    <property type="evidence" value="ECO:0007669"/>
    <property type="project" value="UniProtKB-KW"/>
</dbReference>
<dbReference type="Pfam" id="PF04828">
    <property type="entry name" value="GFA"/>
    <property type="match status" value="1"/>
</dbReference>
<evidence type="ECO:0000256" key="5">
    <source>
        <dbReference type="SAM" id="MobiDB-lite"/>
    </source>
</evidence>
<dbReference type="AlphaFoldDB" id="A0A857C3N0"/>
<evidence type="ECO:0000313" key="7">
    <source>
        <dbReference type="EMBL" id="QGZ33461.1"/>
    </source>
</evidence>
<reference evidence="7 8" key="1">
    <citation type="submission" date="2019-12" db="EMBL/GenBank/DDBJ databases">
        <title>The genome of Stappia indica PHM037.</title>
        <authorList>
            <person name="Kacar D."/>
            <person name="Galan B."/>
            <person name="Canedo L."/>
            <person name="Rodriguez P."/>
            <person name="de la Calle F."/>
            <person name="Garcia J.L."/>
        </authorList>
    </citation>
    <scope>NUCLEOTIDE SEQUENCE [LARGE SCALE GENOMIC DNA]</scope>
    <source>
        <strain evidence="7 8">PHM037</strain>
    </source>
</reference>
<keyword evidence="2" id="KW-0479">Metal-binding</keyword>
<name>A0A857C3N0_9HYPH</name>
<keyword evidence="4" id="KW-0456">Lyase</keyword>
<dbReference type="Gene3D" id="3.90.1590.10">
    <property type="entry name" value="glutathione-dependent formaldehyde- activating enzyme (gfa)"/>
    <property type="match status" value="1"/>
</dbReference>
<dbReference type="InterPro" id="IPR006913">
    <property type="entry name" value="CENP-V/GFA"/>
</dbReference>
<evidence type="ECO:0000256" key="2">
    <source>
        <dbReference type="ARBA" id="ARBA00022723"/>
    </source>
</evidence>
<evidence type="ECO:0000259" key="6">
    <source>
        <dbReference type="PROSITE" id="PS51891"/>
    </source>
</evidence>
<organism evidence="7 8">
    <name type="scientific">Stappia indica</name>
    <dbReference type="NCBI Taxonomy" id="538381"/>
    <lineage>
        <taxon>Bacteria</taxon>
        <taxon>Pseudomonadati</taxon>
        <taxon>Pseudomonadota</taxon>
        <taxon>Alphaproteobacteria</taxon>
        <taxon>Hyphomicrobiales</taxon>
        <taxon>Stappiaceae</taxon>
        <taxon>Stappia</taxon>
    </lineage>
</organism>
<sequence length="180" mass="19709">MTDAVIHTGGCQCGAIRFRVEGALGTASICHCRMCQKAFGGFYAPLVAIERPQLTWTRGEPAQFRSSNHVTRGFCPSCGTPLTYEEPGDKLALAIGAFDHPEEIAPKIQFGVEAKLPYVDTVSALPERDTMDDLEAASFLATIRSNQHPDRETESWPPDEWPQDAWSNAPSHLPRNPGKA</sequence>
<dbReference type="KEGG" id="siw:GH266_02440"/>
<dbReference type="GO" id="GO:0016846">
    <property type="term" value="F:carbon-sulfur lyase activity"/>
    <property type="evidence" value="ECO:0007669"/>
    <property type="project" value="InterPro"/>
</dbReference>
<dbReference type="PROSITE" id="PS51891">
    <property type="entry name" value="CENP_V_GFA"/>
    <property type="match status" value="1"/>
</dbReference>
<feature type="region of interest" description="Disordered" evidence="5">
    <location>
        <begin position="143"/>
        <end position="180"/>
    </location>
</feature>
<gene>
    <name evidence="7" type="ORF">GH266_02440</name>
</gene>
<dbReference type="OrthoDB" id="9807246at2"/>
<dbReference type="RefSeq" id="WP_158192478.1">
    <property type="nucleotide sequence ID" value="NZ_CP046908.1"/>
</dbReference>
<accession>A0A857C3N0</accession>
<dbReference type="EMBL" id="CP046908">
    <property type="protein sequence ID" value="QGZ33461.1"/>
    <property type="molecule type" value="Genomic_DNA"/>
</dbReference>
<protein>
    <submittedName>
        <fullName evidence="7">GFA family protein</fullName>
    </submittedName>
</protein>
<feature type="domain" description="CENP-V/GFA" evidence="6">
    <location>
        <begin position="7"/>
        <end position="119"/>
    </location>
</feature>
<dbReference type="Proteomes" id="UP000435648">
    <property type="component" value="Chromosome"/>
</dbReference>
<dbReference type="InterPro" id="IPR011057">
    <property type="entry name" value="Mss4-like_sf"/>
</dbReference>
<evidence type="ECO:0000313" key="8">
    <source>
        <dbReference type="Proteomes" id="UP000435648"/>
    </source>
</evidence>
<evidence type="ECO:0000256" key="3">
    <source>
        <dbReference type="ARBA" id="ARBA00022833"/>
    </source>
</evidence>
<dbReference type="PANTHER" id="PTHR33337:SF40">
    <property type="entry name" value="CENP-V_GFA DOMAIN-CONTAINING PROTEIN-RELATED"/>
    <property type="match status" value="1"/>
</dbReference>
<dbReference type="SUPFAM" id="SSF51316">
    <property type="entry name" value="Mss4-like"/>
    <property type="match status" value="1"/>
</dbReference>
<dbReference type="PANTHER" id="PTHR33337">
    <property type="entry name" value="GFA DOMAIN-CONTAINING PROTEIN"/>
    <property type="match status" value="1"/>
</dbReference>